<reference evidence="1" key="1">
    <citation type="journal article" date="2020" name="Stud. Mycol.">
        <title>101 Dothideomycetes genomes: a test case for predicting lifestyles and emergence of pathogens.</title>
        <authorList>
            <person name="Haridas S."/>
            <person name="Albert R."/>
            <person name="Binder M."/>
            <person name="Bloem J."/>
            <person name="Labutti K."/>
            <person name="Salamov A."/>
            <person name="Andreopoulos B."/>
            <person name="Baker S."/>
            <person name="Barry K."/>
            <person name="Bills G."/>
            <person name="Bluhm B."/>
            <person name="Cannon C."/>
            <person name="Castanera R."/>
            <person name="Culley D."/>
            <person name="Daum C."/>
            <person name="Ezra D."/>
            <person name="Gonzalez J."/>
            <person name="Henrissat B."/>
            <person name="Kuo A."/>
            <person name="Liang C."/>
            <person name="Lipzen A."/>
            <person name="Lutzoni F."/>
            <person name="Magnuson J."/>
            <person name="Mondo S."/>
            <person name="Nolan M."/>
            <person name="Ohm R."/>
            <person name="Pangilinan J."/>
            <person name="Park H.-J."/>
            <person name="Ramirez L."/>
            <person name="Alfaro M."/>
            <person name="Sun H."/>
            <person name="Tritt A."/>
            <person name="Yoshinaga Y."/>
            <person name="Zwiers L.-H."/>
            <person name="Turgeon B."/>
            <person name="Goodwin S."/>
            <person name="Spatafora J."/>
            <person name="Crous P."/>
            <person name="Grigoriev I."/>
        </authorList>
    </citation>
    <scope>NUCLEOTIDE SEQUENCE</scope>
    <source>
        <strain evidence="1">CBS 627.86</strain>
    </source>
</reference>
<keyword evidence="2" id="KW-1185">Reference proteome</keyword>
<evidence type="ECO:0008006" key="3">
    <source>
        <dbReference type="Google" id="ProtNLM"/>
    </source>
</evidence>
<feature type="non-terminal residue" evidence="1">
    <location>
        <position position="1"/>
    </location>
</feature>
<sequence length="183" mass="21002">LAPLPQPGLTVFHGYTAHKFESIVIKETMKHFLKEHYEVSFQSGHMFLEITQDTKRGDMVYKETMTGVEVMRIVREGKNFKGVGSDGFVRWEVKLKKHFLGGIDYYLTIHPYPNVTVPLEVRQKALGQDKAIFWNGTAVATMSRKGELEHFRRREMVYVAPGMDMLVALGVAWIRIDKNNKAT</sequence>
<dbReference type="AlphaFoldDB" id="A0A6A5ZTB1"/>
<organism evidence="1 2">
    <name type="scientific">Lophiotrema nucula</name>
    <dbReference type="NCBI Taxonomy" id="690887"/>
    <lineage>
        <taxon>Eukaryota</taxon>
        <taxon>Fungi</taxon>
        <taxon>Dikarya</taxon>
        <taxon>Ascomycota</taxon>
        <taxon>Pezizomycotina</taxon>
        <taxon>Dothideomycetes</taxon>
        <taxon>Pleosporomycetidae</taxon>
        <taxon>Pleosporales</taxon>
        <taxon>Lophiotremataceae</taxon>
        <taxon>Lophiotrema</taxon>
    </lineage>
</organism>
<dbReference type="EMBL" id="ML977311">
    <property type="protein sequence ID" value="KAF2122234.1"/>
    <property type="molecule type" value="Genomic_DNA"/>
</dbReference>
<evidence type="ECO:0000313" key="1">
    <source>
        <dbReference type="EMBL" id="KAF2122234.1"/>
    </source>
</evidence>
<evidence type="ECO:0000313" key="2">
    <source>
        <dbReference type="Proteomes" id="UP000799770"/>
    </source>
</evidence>
<dbReference type="Proteomes" id="UP000799770">
    <property type="component" value="Unassembled WGS sequence"/>
</dbReference>
<proteinExistence type="predicted"/>
<feature type="non-terminal residue" evidence="1">
    <location>
        <position position="183"/>
    </location>
</feature>
<gene>
    <name evidence="1" type="ORF">BDV96DRAFT_461418</name>
</gene>
<name>A0A6A5ZTB1_9PLEO</name>
<dbReference type="OrthoDB" id="3658421at2759"/>
<protein>
    <recommendedName>
        <fullName evidence="3">Tubby C-terminal-like domain-containing protein</fullName>
    </recommendedName>
</protein>
<accession>A0A6A5ZTB1</accession>